<evidence type="ECO:0000313" key="2">
    <source>
        <dbReference type="Proteomes" id="UP000582643"/>
    </source>
</evidence>
<protein>
    <submittedName>
        <fullName evidence="1">Uncharacterized protein</fullName>
    </submittedName>
</protein>
<gene>
    <name evidence="1" type="ORF">GGE06_007605</name>
</gene>
<organism evidence="1 2">
    <name type="scientific">Streptomyces nymphaeiformis</name>
    <dbReference type="NCBI Taxonomy" id="2663842"/>
    <lineage>
        <taxon>Bacteria</taxon>
        <taxon>Bacillati</taxon>
        <taxon>Actinomycetota</taxon>
        <taxon>Actinomycetes</taxon>
        <taxon>Kitasatosporales</taxon>
        <taxon>Streptomycetaceae</taxon>
        <taxon>Streptomyces</taxon>
    </lineage>
</organism>
<sequence>MVEYPLVETGLPLGVTSLSCARSAAARHGFRQAVESYGRLATDRDQPELTERWFDAHLSWASAYAVDGDETGTQEVLQEFRQQVRRYRPAKAAAWEERAAELLAHARKVREEM</sequence>
<reference evidence="1 2" key="1">
    <citation type="submission" date="2020-08" db="EMBL/GenBank/DDBJ databases">
        <title>Genomic Encyclopedia of Type Strains, Phase III (KMG-III): the genomes of soil and plant-associated and newly described type strains.</title>
        <authorList>
            <person name="Whitman W."/>
        </authorList>
    </citation>
    <scope>NUCLEOTIDE SEQUENCE [LARGE SCALE GENOMIC DNA]</scope>
    <source>
        <strain evidence="1 2">SFB5A</strain>
    </source>
</reference>
<evidence type="ECO:0000313" key="1">
    <source>
        <dbReference type="EMBL" id="MBB4986637.1"/>
    </source>
</evidence>
<keyword evidence="2" id="KW-1185">Reference proteome</keyword>
<dbReference type="Proteomes" id="UP000582643">
    <property type="component" value="Unassembled WGS sequence"/>
</dbReference>
<accession>A0A7W7U9D3</accession>
<dbReference type="EMBL" id="JACHJY010000013">
    <property type="protein sequence ID" value="MBB4986637.1"/>
    <property type="molecule type" value="Genomic_DNA"/>
</dbReference>
<dbReference type="AlphaFoldDB" id="A0A7W7U9D3"/>
<comment type="caution">
    <text evidence="1">The sequence shown here is derived from an EMBL/GenBank/DDBJ whole genome shotgun (WGS) entry which is preliminary data.</text>
</comment>
<proteinExistence type="predicted"/>
<dbReference type="RefSeq" id="WP_147321132.1">
    <property type="nucleotide sequence ID" value="NZ_JACHJY010000013.1"/>
</dbReference>
<name>A0A7W7U9D3_9ACTN</name>